<accession>A0A382Z7W5</accession>
<evidence type="ECO:0000313" key="2">
    <source>
        <dbReference type="EMBL" id="SVD91195.1"/>
    </source>
</evidence>
<sequence length="49" mass="5814">MLQTFNQNYEKILKELPQKLIGNFIKNGLNFILLVYWIVILLGTFLMLN</sequence>
<keyword evidence="1" id="KW-1133">Transmembrane helix</keyword>
<keyword evidence="1" id="KW-0812">Transmembrane</keyword>
<protein>
    <submittedName>
        <fullName evidence="2">Uncharacterized protein</fullName>
    </submittedName>
</protein>
<reference evidence="2" key="1">
    <citation type="submission" date="2018-05" db="EMBL/GenBank/DDBJ databases">
        <authorList>
            <person name="Lanie J.A."/>
            <person name="Ng W.-L."/>
            <person name="Kazmierczak K.M."/>
            <person name="Andrzejewski T.M."/>
            <person name="Davidsen T.M."/>
            <person name="Wayne K.J."/>
            <person name="Tettelin H."/>
            <person name="Glass J.I."/>
            <person name="Rusch D."/>
            <person name="Podicherti R."/>
            <person name="Tsui H.-C.T."/>
            <person name="Winkler M.E."/>
        </authorList>
    </citation>
    <scope>NUCLEOTIDE SEQUENCE</scope>
</reference>
<keyword evidence="1" id="KW-0472">Membrane</keyword>
<dbReference type="EMBL" id="UINC01181482">
    <property type="protein sequence ID" value="SVD91195.1"/>
    <property type="molecule type" value="Genomic_DNA"/>
</dbReference>
<evidence type="ECO:0000256" key="1">
    <source>
        <dbReference type="SAM" id="Phobius"/>
    </source>
</evidence>
<name>A0A382Z7W5_9ZZZZ</name>
<feature type="transmembrane region" description="Helical" evidence="1">
    <location>
        <begin position="29"/>
        <end position="48"/>
    </location>
</feature>
<proteinExistence type="predicted"/>
<dbReference type="AlphaFoldDB" id="A0A382Z7W5"/>
<gene>
    <name evidence="2" type="ORF">METZ01_LOCUS444049</name>
</gene>
<organism evidence="2">
    <name type="scientific">marine metagenome</name>
    <dbReference type="NCBI Taxonomy" id="408172"/>
    <lineage>
        <taxon>unclassified sequences</taxon>
        <taxon>metagenomes</taxon>
        <taxon>ecological metagenomes</taxon>
    </lineage>
</organism>